<dbReference type="AlphaFoldDB" id="A0A1G8EGF9"/>
<dbReference type="Proteomes" id="UP000199643">
    <property type="component" value="Unassembled WGS sequence"/>
</dbReference>
<sequence length="223" mass="24902">MYFHEMKKLHYMKKTILLLLQICLLVMPVLAQRRSTSVRGYTRKDGTYVRPHVRGYAAGSGSTSSYSSGNSSASTSDEIAFTTLKFAAVDVNDGAGAKPAYIKEKGQKIALTTLNFINSEDDGTSLKDKTEVGGIVFYVSVLRYKGKTLDICTITRSYGSWDFEKVSHEFQKKDITTEDALDLVSNYGWSISNDKISKNFQYDYNSKGLPSFLTKTTEAIRVE</sequence>
<gene>
    <name evidence="1" type="ORF">SAMN05421827_1389</name>
</gene>
<proteinExistence type="predicted"/>
<evidence type="ECO:0000313" key="1">
    <source>
        <dbReference type="EMBL" id="SDH69013.1"/>
    </source>
</evidence>
<reference evidence="2" key="1">
    <citation type="submission" date="2016-10" db="EMBL/GenBank/DDBJ databases">
        <authorList>
            <person name="Varghese N."/>
            <person name="Submissions S."/>
        </authorList>
    </citation>
    <scope>NUCLEOTIDE SEQUENCE [LARGE SCALE GENOMIC DNA]</scope>
    <source>
        <strain evidence="2">DSM 17933</strain>
    </source>
</reference>
<evidence type="ECO:0000313" key="2">
    <source>
        <dbReference type="Proteomes" id="UP000199643"/>
    </source>
</evidence>
<name>A0A1G8EGF9_9SPHI</name>
<dbReference type="EMBL" id="FNCH01000038">
    <property type="protein sequence ID" value="SDH69013.1"/>
    <property type="molecule type" value="Genomic_DNA"/>
</dbReference>
<protein>
    <submittedName>
        <fullName evidence="1">Uncharacterized protein</fullName>
    </submittedName>
</protein>
<organism evidence="1 2">
    <name type="scientific">Pedobacter terrae</name>
    <dbReference type="NCBI Taxonomy" id="405671"/>
    <lineage>
        <taxon>Bacteria</taxon>
        <taxon>Pseudomonadati</taxon>
        <taxon>Bacteroidota</taxon>
        <taxon>Sphingobacteriia</taxon>
        <taxon>Sphingobacteriales</taxon>
        <taxon>Sphingobacteriaceae</taxon>
        <taxon>Pedobacter</taxon>
    </lineage>
</organism>
<accession>A0A1G8EGF9</accession>
<keyword evidence="2" id="KW-1185">Reference proteome</keyword>